<feature type="region of interest" description="Disordered" evidence="1">
    <location>
        <begin position="212"/>
        <end position="270"/>
    </location>
</feature>
<protein>
    <submittedName>
        <fullName evidence="3">5'-nucleotidase</fullName>
        <ecNumber evidence="3">3.1.3.5</ecNumber>
    </submittedName>
</protein>
<keyword evidence="3" id="KW-0378">Hydrolase</keyword>
<feature type="domain" description="5'-Nucleotidase C-terminal" evidence="2">
    <location>
        <begin position="6"/>
        <end position="142"/>
    </location>
</feature>
<keyword evidence="4" id="KW-1185">Reference proteome</keyword>
<evidence type="ECO:0000259" key="2">
    <source>
        <dbReference type="Pfam" id="PF02872"/>
    </source>
</evidence>
<dbReference type="PANTHER" id="PTHR11575:SF24">
    <property type="entry name" value="5'-NUCLEOTIDASE"/>
    <property type="match status" value="1"/>
</dbReference>
<dbReference type="InterPro" id="IPR006179">
    <property type="entry name" value="5_nucleotidase/apyrase"/>
</dbReference>
<feature type="compositionally biased region" description="Polar residues" evidence="1">
    <location>
        <begin position="260"/>
        <end position="270"/>
    </location>
</feature>
<dbReference type="EC" id="3.1.3.5" evidence="3"/>
<evidence type="ECO:0000256" key="1">
    <source>
        <dbReference type="SAM" id="MobiDB-lite"/>
    </source>
</evidence>
<dbReference type="SUPFAM" id="SSF55816">
    <property type="entry name" value="5'-nucleotidase (syn. UDP-sugar hydrolase), C-terminal domain"/>
    <property type="match status" value="1"/>
</dbReference>
<dbReference type="Proteomes" id="UP001446205">
    <property type="component" value="Unassembled WGS sequence"/>
</dbReference>
<proteinExistence type="predicted"/>
<dbReference type="InterPro" id="IPR008334">
    <property type="entry name" value="5'-Nucleotdase_C"/>
</dbReference>
<dbReference type="InterPro" id="IPR036907">
    <property type="entry name" value="5'-Nucleotdase_C_sf"/>
</dbReference>
<dbReference type="GO" id="GO:0008253">
    <property type="term" value="F:5'-nucleotidase activity"/>
    <property type="evidence" value="ECO:0007669"/>
    <property type="project" value="UniProtKB-EC"/>
</dbReference>
<dbReference type="Gene3D" id="3.90.780.10">
    <property type="entry name" value="5'-Nucleotidase, C-terminal domain"/>
    <property type="match status" value="1"/>
</dbReference>
<dbReference type="PANTHER" id="PTHR11575">
    <property type="entry name" value="5'-NUCLEOTIDASE-RELATED"/>
    <property type="match status" value="1"/>
</dbReference>
<sequence>MPGVIEGSSHDFLTDAFRSMTGADIGAIRGFRYGTHVRPGPITLEDLYHYIPVGPQIAVGTIKGAQLKGQMENAAHGSLNPDVITWSGGWLFGYSGVKANLDPYQAKGKRFSSIQVMRADAKQCTALNPDASYTYASYYFNTDPDKVNFTPAQNIRVLKDKDGKPLDATEVVARYLASLPNRTVNPEPNRIHLTAPLPKPGFGNLEIQPLRGVFRPDVSGPGRAPAGNGSSGTAPGSSTSTPNSAGNQASNGGNAGCKPCSTSSKVATAR</sequence>
<accession>A0ABU9D680</accession>
<feature type="compositionally biased region" description="Low complexity" evidence="1">
    <location>
        <begin position="225"/>
        <end position="252"/>
    </location>
</feature>
<dbReference type="EMBL" id="JBBPCO010000003">
    <property type="protein sequence ID" value="MEK8089060.1"/>
    <property type="molecule type" value="Genomic_DNA"/>
</dbReference>
<gene>
    <name evidence="3" type="ORF">WOB96_04715</name>
</gene>
<evidence type="ECO:0000313" key="4">
    <source>
        <dbReference type="Proteomes" id="UP001446205"/>
    </source>
</evidence>
<comment type="caution">
    <text evidence="3">The sequence shown here is derived from an EMBL/GenBank/DDBJ whole genome shotgun (WGS) entry which is preliminary data.</text>
</comment>
<evidence type="ECO:0000313" key="3">
    <source>
        <dbReference type="EMBL" id="MEK8089060.1"/>
    </source>
</evidence>
<dbReference type="Pfam" id="PF02872">
    <property type="entry name" value="5_nucleotid_C"/>
    <property type="match status" value="1"/>
</dbReference>
<reference evidence="3 4" key="1">
    <citation type="submission" date="2024-04" db="EMBL/GenBank/DDBJ databases">
        <authorList>
            <person name="Abashina T."/>
            <person name="Shaikin A."/>
        </authorList>
    </citation>
    <scope>NUCLEOTIDE SEQUENCE [LARGE SCALE GENOMIC DNA]</scope>
    <source>
        <strain evidence="3 4">AAFK</strain>
    </source>
</reference>
<organism evidence="3 4">
    <name type="scientific">Thermithiobacillus plumbiphilus</name>
    <dbReference type="NCBI Taxonomy" id="1729899"/>
    <lineage>
        <taxon>Bacteria</taxon>
        <taxon>Pseudomonadati</taxon>
        <taxon>Pseudomonadota</taxon>
        <taxon>Acidithiobacillia</taxon>
        <taxon>Acidithiobacillales</taxon>
        <taxon>Thermithiobacillaceae</taxon>
        <taxon>Thermithiobacillus</taxon>
    </lineage>
</organism>
<name>A0ABU9D680_9PROT</name>
<dbReference type="RefSeq" id="WP_341370126.1">
    <property type="nucleotide sequence ID" value="NZ_JBBPCO010000003.1"/>
</dbReference>